<reference evidence="1" key="1">
    <citation type="submission" date="2022-02" db="EMBL/GenBank/DDBJ databases">
        <title>Plant Genome Project.</title>
        <authorList>
            <person name="Zhang R.-G."/>
        </authorList>
    </citation>
    <scope>NUCLEOTIDE SEQUENCE</scope>
    <source>
        <strain evidence="1">AT1</strain>
    </source>
</reference>
<protein>
    <submittedName>
        <fullName evidence="1">Uncharacterized protein</fullName>
    </submittedName>
</protein>
<evidence type="ECO:0000313" key="1">
    <source>
        <dbReference type="EMBL" id="KAI8557092.1"/>
    </source>
</evidence>
<sequence length="1093" mass="121107">MNLLYNILVWDLTYHIHQFASQQLHSSEMRTEFITWFFSIATLTIFFSITIPVHSQCLKDQKSLLLQLKSSLEFDPDFSIKLVNWAGTDDCCQWNGVTCNRFGHVIGLDLNTDSITGGLNDSSSLFRLKFLEKLDLASNSFNLAEIPSSFGGLTNLRYLNLSDTQFVGQIPMEFSHLTRLVKLDLSNHVVSYGIQIDNPNLFTLFRNLGGLTELYLDGVNISANGHEWGQAISSSLPNLRVLSLSDCLLSGPIDSSLQNLQYLSVIDLAKNNLSSPVPDFFANFQNLNVLILSSSELHGTFPNVIFQRVQTLKTLDLSLNNLLNGSLPDFPENGSLQNLVLSDTSFSGNLPESIDNLRELRRLEIHGCHFSGPIPSSLANLSQLVYLDFSKNNFSGSIPSFQGSKNLTFIDLSHNALTGPVPSNYFEGLSNLVSVALINNSFHGSIPSSLFSLPSLQVIELSYNKFSEIPGSLPNGSLSPLVILDLSTNKIQGPFPSYIFDFQSLNTLFISSNNLSGTLQLESFHRLQKLEVLELSYNSLSVDASISESSLSSFPQLIDLAMASCKLQKIPPVMNQSSLLGLDLSDNQISGLIPNWIWNISNGYLNLSSNRLVGFQQGFVIPVVGYLDLHSNQLSGKIPIPIEGAYVDYSRNNFSSSIPAEIGNRLPKAWFFSLSYNNLSGPIPPTLCNGSHLEILNLSNNRLSGTIPQCLIDNGTATLSVLNLQNNNLIGNIMGTFPEGCTLRTLELNGNNLEGEVPNSLANCANTEVLNLGTNNINGNFPCFLANISELRVLVLRSNKFHGNIGCRDNYLWPKLQIIDLALNNFSGILPPNFFSQRKAMMDGGNQQPIANHLHFDFSQNIYYQDSVTIINKGLEMKLVKILTIYTIIDFSNNSFKGKIPDAVGDLKSLYALNLSHNALTGSIPSSLGNLTQLGSLDLSWNKLGGSIPATLARLTFLTFINLSYNQLVGMIPRGPQLQTFPRSSFEGNKGLWGPPLTPIGAEPPPPTFNSTQSHTEKDEINWVYIIATLGYTVGFGVVVVPLLYSKRWRQRYYKPLDRAIVRSLHHQEQRARHERRRDNISQLRRRTTEGFN</sequence>
<gene>
    <name evidence="1" type="ORF">RHMOL_Rhmol05G0307800</name>
</gene>
<name>A0ACC0NUQ5_RHOML</name>
<organism evidence="1 2">
    <name type="scientific">Rhododendron molle</name>
    <name type="common">Chinese azalea</name>
    <name type="synonym">Azalea mollis</name>
    <dbReference type="NCBI Taxonomy" id="49168"/>
    <lineage>
        <taxon>Eukaryota</taxon>
        <taxon>Viridiplantae</taxon>
        <taxon>Streptophyta</taxon>
        <taxon>Embryophyta</taxon>
        <taxon>Tracheophyta</taxon>
        <taxon>Spermatophyta</taxon>
        <taxon>Magnoliopsida</taxon>
        <taxon>eudicotyledons</taxon>
        <taxon>Gunneridae</taxon>
        <taxon>Pentapetalae</taxon>
        <taxon>asterids</taxon>
        <taxon>Ericales</taxon>
        <taxon>Ericaceae</taxon>
        <taxon>Ericoideae</taxon>
        <taxon>Rhodoreae</taxon>
        <taxon>Rhododendron</taxon>
    </lineage>
</organism>
<evidence type="ECO:0000313" key="2">
    <source>
        <dbReference type="Proteomes" id="UP001062846"/>
    </source>
</evidence>
<comment type="caution">
    <text evidence="1">The sequence shown here is derived from an EMBL/GenBank/DDBJ whole genome shotgun (WGS) entry which is preliminary data.</text>
</comment>
<proteinExistence type="predicted"/>
<dbReference type="EMBL" id="CM046392">
    <property type="protein sequence ID" value="KAI8557092.1"/>
    <property type="molecule type" value="Genomic_DNA"/>
</dbReference>
<keyword evidence="2" id="KW-1185">Reference proteome</keyword>
<dbReference type="Proteomes" id="UP001062846">
    <property type="component" value="Chromosome 5"/>
</dbReference>
<accession>A0ACC0NUQ5</accession>